<accession>A0A1Y1KJ58</accession>
<name>A0A1Y1KJ58_PHOPY</name>
<reference evidence="1" key="1">
    <citation type="journal article" date="2016" name="Sci. Rep.">
        <title>Molecular characterization of firefly nuptial gifts: a multi-omics approach sheds light on postcopulatory sexual selection.</title>
        <authorList>
            <person name="Al-Wathiqui N."/>
            <person name="Fallon T.R."/>
            <person name="South A."/>
            <person name="Weng J.K."/>
            <person name="Lewis S.M."/>
        </authorList>
    </citation>
    <scope>NUCLEOTIDE SEQUENCE</scope>
</reference>
<dbReference type="EMBL" id="GEZM01081969">
    <property type="protein sequence ID" value="JAV61462.1"/>
    <property type="molecule type" value="Transcribed_RNA"/>
</dbReference>
<sequence>MERLHHCGGRDGRPCGDVTPAIRKKGSCQTKQSSSESALFEKCLQSHCIYVQNLSLIYLFQTHAIAGKTIRAGHLQRKNSTKEGSPPAATENGCCGRIGLSVS</sequence>
<protein>
    <submittedName>
        <fullName evidence="1">Uncharacterized protein</fullName>
    </submittedName>
</protein>
<dbReference type="AlphaFoldDB" id="A0A1Y1KJ58"/>
<organism evidence="1">
    <name type="scientific">Photinus pyralis</name>
    <name type="common">Common eastern firefly</name>
    <name type="synonym">Lampyris pyralis</name>
    <dbReference type="NCBI Taxonomy" id="7054"/>
    <lineage>
        <taxon>Eukaryota</taxon>
        <taxon>Metazoa</taxon>
        <taxon>Ecdysozoa</taxon>
        <taxon>Arthropoda</taxon>
        <taxon>Hexapoda</taxon>
        <taxon>Insecta</taxon>
        <taxon>Pterygota</taxon>
        <taxon>Neoptera</taxon>
        <taxon>Endopterygota</taxon>
        <taxon>Coleoptera</taxon>
        <taxon>Polyphaga</taxon>
        <taxon>Elateriformia</taxon>
        <taxon>Elateroidea</taxon>
        <taxon>Lampyridae</taxon>
        <taxon>Lampyrinae</taxon>
        <taxon>Photinus</taxon>
    </lineage>
</organism>
<proteinExistence type="predicted"/>
<evidence type="ECO:0000313" key="1">
    <source>
        <dbReference type="EMBL" id="JAV61462.1"/>
    </source>
</evidence>